<dbReference type="Ensembl" id="ENSMUST00000071419.12">
    <property type="protein sequence ID" value="ENSMUSP00000071366.6"/>
    <property type="gene ID" value="ENSMUSG00000072487.12"/>
</dbReference>
<feature type="domain" description="MROH2B-like HEAT-repeats" evidence="2">
    <location>
        <begin position="207"/>
        <end position="346"/>
    </location>
</feature>
<feature type="domain" description="MROH2B-like HEAT-repeats" evidence="2">
    <location>
        <begin position="82"/>
        <end position="157"/>
    </location>
</feature>
<evidence type="ECO:0000313" key="7">
    <source>
        <dbReference type="Proteomes" id="UP000000589"/>
    </source>
</evidence>
<dbReference type="AlphaFoldDB" id="Q3TY91"/>
<reference evidence="4" key="5">
    <citation type="journal article" date="2002" name="Nature">
        <title>Analysis of the mouse transcriptome based on functional annotation of 60,770 full-length cDNAs.</title>
        <authorList>
            <consortium name="The FANTOM Consortium and the RIKEN Genome Exploration Research Group Phase I and II Team"/>
        </authorList>
    </citation>
    <scope>NUCLEOTIDE SEQUENCE</scope>
    <source>
        <strain evidence="4">C57BL/6J</strain>
        <tissue evidence="4">Visual cortex</tissue>
    </source>
</reference>
<organism evidence="4">
    <name type="scientific">Mus musculus</name>
    <name type="common">Mouse</name>
    <dbReference type="NCBI Taxonomy" id="10090"/>
    <lineage>
        <taxon>Eukaryota</taxon>
        <taxon>Metazoa</taxon>
        <taxon>Chordata</taxon>
        <taxon>Craniata</taxon>
        <taxon>Vertebrata</taxon>
        <taxon>Euteleostomi</taxon>
        <taxon>Mammalia</taxon>
        <taxon>Eutheria</taxon>
        <taxon>Euarchontoglires</taxon>
        <taxon>Glires</taxon>
        <taxon>Rodentia</taxon>
        <taxon>Myomorpha</taxon>
        <taxon>Muroidea</taxon>
        <taxon>Muridae</taxon>
        <taxon>Murinae</taxon>
        <taxon>Mus</taxon>
        <taxon>Mus</taxon>
    </lineage>
</organism>
<reference evidence="4" key="2">
    <citation type="journal article" date="2000" name="Genome Res.">
        <title>Normalization and subtraction of cap-trapper-selected cDNAs to prepare full-length cDNA libraries for rapid discovery of new genes.</title>
        <authorList>
            <person name="Carninci P."/>
            <person name="Shibata Y."/>
            <person name="Hayatsu N."/>
            <person name="Sugahara Y."/>
            <person name="Shibata K."/>
            <person name="Itoh M."/>
            <person name="Konno H."/>
            <person name="Okazaki Y."/>
            <person name="Muramatsu M."/>
            <person name="Hayashizaki Y."/>
        </authorList>
    </citation>
    <scope>NUCLEOTIDE SEQUENCE</scope>
    <source>
        <strain evidence="4">C57BL/6J</strain>
        <tissue evidence="4">Visual cortex</tissue>
    </source>
</reference>
<dbReference type="EMBL" id="AK158799">
    <property type="protein sequence ID" value="BAE34672.1"/>
    <property type="molecule type" value="mRNA"/>
</dbReference>
<reference evidence="5" key="10">
    <citation type="journal article" date="2011" name="PLoS Biol.">
        <title>Modernizing reference genome assemblies.</title>
        <authorList>
            <person name="Church D.M."/>
            <person name="Schneider V.A."/>
            <person name="Graves T."/>
            <person name="Auger K."/>
            <person name="Cunningham F."/>
            <person name="Bouk N."/>
            <person name="Chen H.C."/>
            <person name="Agarwala R."/>
            <person name="McLaren W.M."/>
            <person name="Ritchie G.R."/>
            <person name="Albracht D."/>
            <person name="Kremitzki M."/>
            <person name="Rock S."/>
            <person name="Kotkiewicz H."/>
            <person name="Kremitzki C."/>
            <person name="Wollam A."/>
            <person name="Trani L."/>
            <person name="Fulton L."/>
            <person name="Fulton R."/>
            <person name="Matthews L."/>
            <person name="Whitehead S."/>
            <person name="Chow W."/>
            <person name="Torrance J."/>
            <person name="Dunn M."/>
            <person name="Harden G."/>
            <person name="Threadgold G."/>
            <person name="Wood J."/>
            <person name="Collins J."/>
            <person name="Heath P."/>
            <person name="Griffiths G."/>
            <person name="Pelan S."/>
            <person name="Grafham D."/>
            <person name="Eichler E.E."/>
            <person name="Weinstock G."/>
            <person name="Mardis E.R."/>
            <person name="Wilson R.K."/>
            <person name="Howe K."/>
            <person name="Flicek P."/>
            <person name="Hubbard T."/>
        </authorList>
    </citation>
    <scope>NUCLEOTIDE SEQUENCE [LARGE SCALE GENOMIC DNA]</scope>
    <source>
        <strain evidence="5">C57BL/6J</strain>
    </source>
</reference>
<accession>Q3TY91</accession>
<dbReference type="UCSC" id="uc007wcm.1">
    <property type="organism name" value="mouse"/>
</dbReference>
<evidence type="ECO:0000259" key="2">
    <source>
        <dbReference type="Pfam" id="PF23210"/>
    </source>
</evidence>
<protein>
    <submittedName>
        <fullName evidence="5">Maestro heat-like repeat family member 5</fullName>
    </submittedName>
</protein>
<dbReference type="SMR" id="Q3TY91"/>
<dbReference type="RefSeq" id="NP_001028537.1">
    <property type="nucleotide sequence ID" value="NM_001033365.3"/>
</dbReference>
<reference evidence="4" key="3">
    <citation type="journal article" date="2000" name="Genome Res.">
        <title>RIKEN integrated sequence analysis (RISA) system--384-format sequencing pipeline with 384 multicapillary sequencer.</title>
        <authorList>
            <person name="Shibata K."/>
            <person name="Itoh M."/>
            <person name="Aizawa K."/>
            <person name="Nagaoka S."/>
            <person name="Sasaki N."/>
            <person name="Carninci P."/>
            <person name="Konno H."/>
            <person name="Akiyama J."/>
            <person name="Nishi K."/>
            <person name="Kitsunai T."/>
            <person name="Tashiro H."/>
            <person name="Itoh M."/>
            <person name="Sumi N."/>
            <person name="Ishii Y."/>
            <person name="Nakamura S."/>
            <person name="Hazama M."/>
            <person name="Nishine T."/>
            <person name="Harada A."/>
            <person name="Yamamoto R."/>
            <person name="Matsumoto H."/>
            <person name="Sakaguchi S."/>
            <person name="Ikegami T."/>
            <person name="Kashiwagi K."/>
            <person name="Fujiwake S."/>
            <person name="Inoue K."/>
            <person name="Togawa Y."/>
            <person name="Izawa M."/>
            <person name="Ohara E."/>
            <person name="Watahiki M."/>
            <person name="Yoneda Y."/>
            <person name="Ishikawa T."/>
            <person name="Ozawa K."/>
            <person name="Tanaka T."/>
            <person name="Matsuura S."/>
            <person name="Kawai J."/>
            <person name="Okazaki Y."/>
            <person name="Muramatsu M."/>
            <person name="Inoue Y."/>
            <person name="Kira A."/>
            <person name="Hayashizaki Y."/>
        </authorList>
    </citation>
    <scope>NUCLEOTIDE SEQUENCE</scope>
    <source>
        <strain evidence="4">C57BL/6J</strain>
        <tissue evidence="4">Visual cortex</tissue>
    </source>
</reference>
<gene>
    <name evidence="5 6" type="primary">Mroh5</name>
    <name evidence="6" type="synonym">Gm628</name>
</gene>
<dbReference type="PANTHER" id="PTHR23120">
    <property type="entry name" value="MAESTRO-RELATED HEAT DOMAIN-CONTAINING"/>
    <property type="match status" value="1"/>
</dbReference>
<dbReference type="MGI" id="MGI:2685474">
    <property type="gene designation" value="Mroh5"/>
</dbReference>
<dbReference type="OrthoDB" id="1884734at2759"/>
<evidence type="ECO:0000256" key="1">
    <source>
        <dbReference type="ARBA" id="ARBA00022737"/>
    </source>
</evidence>
<dbReference type="PhosphoSitePlus" id="Q3TY91"/>
<feature type="domain" description="MROH2B-like N-terminal HEAT-repeats" evidence="3">
    <location>
        <begin position="2"/>
        <end position="64"/>
    </location>
</feature>
<dbReference type="AGR" id="MGI:2685474"/>
<dbReference type="CTD" id="389690"/>
<dbReference type="InterPro" id="IPR055408">
    <property type="entry name" value="HEAT_MROH2B-like"/>
</dbReference>
<dbReference type="Proteomes" id="UP000000589">
    <property type="component" value="Chromosome 15"/>
</dbReference>
<reference evidence="4" key="6">
    <citation type="submission" date="2004-03" db="EMBL/GenBank/DDBJ databases">
        <authorList>
            <person name="Arakawa T."/>
            <person name="Carninci P."/>
            <person name="Fukuda S."/>
            <person name="Hashizume W."/>
            <person name="Hayashida K."/>
            <person name="Hori F."/>
            <person name="Iida J."/>
            <person name="Imamura K."/>
            <person name="Imotani K."/>
            <person name="Itoh M."/>
            <person name="Kanagawa S."/>
            <person name="Kawai J."/>
            <person name="Kojima M."/>
            <person name="Konno H."/>
            <person name="Murata M."/>
            <person name="Nakamura M."/>
            <person name="Ninomiya N."/>
            <person name="Nishiyori H."/>
            <person name="Nomura K."/>
            <person name="Ohno M."/>
            <person name="Sakazume N."/>
            <person name="Sano H."/>
            <person name="Sasaki D."/>
            <person name="Shibata K."/>
            <person name="Shiraki T."/>
            <person name="Tagami M."/>
            <person name="Tagami Y."/>
            <person name="Waki K."/>
            <person name="Watahiki A."/>
            <person name="Muramatsu M."/>
            <person name="Hayashizaki Y."/>
        </authorList>
    </citation>
    <scope>NUCLEOTIDE SEQUENCE</scope>
    <source>
        <strain evidence="4">C57BL/6J</strain>
        <tissue evidence="4">Visual cortex</tissue>
    </source>
</reference>
<dbReference type="STRING" id="10090.ENSMUSP00000071366"/>
<reference evidence="5" key="11">
    <citation type="submission" date="2025-05" db="UniProtKB">
        <authorList>
            <consortium name="Ensembl"/>
        </authorList>
    </citation>
    <scope>IDENTIFICATION</scope>
    <source>
        <strain evidence="5">C57BL/6J</strain>
    </source>
</reference>
<dbReference type="InterPro" id="IPR056282">
    <property type="entry name" value="MROH2B-like_N_HEAT"/>
</dbReference>
<name>Q3TY91_MOUSE</name>
<evidence type="ECO:0000259" key="3">
    <source>
        <dbReference type="Pfam" id="PF23221"/>
    </source>
</evidence>
<dbReference type="PaxDb" id="10090-ENSMUSP00000071366"/>
<evidence type="ECO:0000313" key="6">
    <source>
        <dbReference type="MGI" id="MGI:2685474"/>
    </source>
</evidence>
<dbReference type="eggNOG" id="KOG2032">
    <property type="taxonomic scope" value="Eukaryota"/>
</dbReference>
<dbReference type="GeneTree" id="ENSGT00940000160938"/>
<reference evidence="4" key="8">
    <citation type="journal article" date="2005" name="Science">
        <title>Antisense Transcription in the Mammalian Transcriptome.</title>
        <authorList>
            <consortium name="RIKEN Genome Exploration Research Group and Genome Science Group (Genome Network Project Core Group) and the FANTOM Consortium"/>
        </authorList>
    </citation>
    <scope>NUCLEOTIDE SEQUENCE</scope>
    <source>
        <strain evidence="4">C57BL/6J</strain>
        <tissue evidence="4">Visual cortex</tissue>
    </source>
</reference>
<dbReference type="VEuPathDB" id="HostDB:ENSMUSG00000072487"/>
<reference evidence="4" key="1">
    <citation type="journal article" date="1999" name="Methods Enzymol.">
        <title>High-efficiency full-length cDNA cloning.</title>
        <authorList>
            <person name="Carninci P."/>
            <person name="Hayashizaki Y."/>
        </authorList>
    </citation>
    <scope>NUCLEOTIDE SEQUENCE</scope>
    <source>
        <strain evidence="4">C57BL/6J</strain>
        <tissue evidence="4">Visual cortex</tissue>
    </source>
</reference>
<reference evidence="5 7" key="9">
    <citation type="journal article" date="2009" name="PLoS Biol.">
        <title>Lineage-specific biology revealed by a finished genome assembly of the mouse.</title>
        <authorList>
            <consortium name="Mouse Genome Sequencing Consortium"/>
            <person name="Church D.M."/>
            <person name="Goodstadt L."/>
            <person name="Hillier L.W."/>
            <person name="Zody M.C."/>
            <person name="Goldstein S."/>
            <person name="She X."/>
            <person name="Bult C.J."/>
            <person name="Agarwala R."/>
            <person name="Cherry J.L."/>
            <person name="DiCuccio M."/>
            <person name="Hlavina W."/>
            <person name="Kapustin Y."/>
            <person name="Meric P."/>
            <person name="Maglott D."/>
            <person name="Birtle Z."/>
            <person name="Marques A.C."/>
            <person name="Graves T."/>
            <person name="Zhou S."/>
            <person name="Teague B."/>
            <person name="Potamousis K."/>
            <person name="Churas C."/>
            <person name="Place M."/>
            <person name="Herschleb J."/>
            <person name="Runnheim R."/>
            <person name="Forrest D."/>
            <person name="Amos-Landgraf J."/>
            <person name="Schwartz D.C."/>
            <person name="Cheng Z."/>
            <person name="Lindblad-Toh K."/>
            <person name="Eichler E.E."/>
            <person name="Ponting C.P."/>
        </authorList>
    </citation>
    <scope>NUCLEOTIDE SEQUENCE [LARGE SCALE GENOMIC DNA]</scope>
    <source>
        <strain evidence="5 7">C57BL/6J</strain>
    </source>
</reference>
<dbReference type="PANTHER" id="PTHR23120:SF6">
    <property type="entry name" value="MAESTRO HEAT-LIKE REPEAT FAMILY MEMBER 5"/>
    <property type="match status" value="1"/>
</dbReference>
<dbReference type="ProteomicsDB" id="328992"/>
<dbReference type="Pfam" id="PF23210">
    <property type="entry name" value="HEAT_Maestro_2"/>
    <property type="match status" value="2"/>
</dbReference>
<dbReference type="Pfam" id="PF23221">
    <property type="entry name" value="HEAT_MROH2B_1st"/>
    <property type="match status" value="1"/>
</dbReference>
<dbReference type="InterPro" id="IPR045206">
    <property type="entry name" value="Maestro_heat-like_prot"/>
</dbReference>
<dbReference type="Bgee" id="ENSMUSG00000072487">
    <property type="expression patterns" value="Expressed in spermatid and 12 other cell types or tissues"/>
</dbReference>
<dbReference type="BioGRID-ORCS" id="268816">
    <property type="hits" value="0 hits in 77 CRISPR screens"/>
</dbReference>
<evidence type="ECO:0000313" key="5">
    <source>
        <dbReference type="Ensembl" id="ENSMUSP00000071366.6"/>
    </source>
</evidence>
<evidence type="ECO:0000313" key="4">
    <source>
        <dbReference type="EMBL" id="BAE34672.1"/>
    </source>
</evidence>
<dbReference type="KEGG" id="mmu:268816"/>
<dbReference type="ExpressionAtlas" id="Q3TY91">
    <property type="expression patterns" value="baseline and differential"/>
</dbReference>
<reference evidence="4" key="7">
    <citation type="journal article" date="2005" name="Science">
        <title>The Transcriptional Landscape of the Mammalian Genome.</title>
        <authorList>
            <consortium name="The FANTOM Consortium"/>
            <consortium name="Riken Genome Exploration Research Group and Genome Science Group (Genome Network Project Core Group)"/>
        </authorList>
    </citation>
    <scope>NUCLEOTIDE SEQUENCE</scope>
    <source>
        <strain evidence="4">C57BL/6J</strain>
        <tissue evidence="4">Visual cortex</tissue>
    </source>
</reference>
<proteinExistence type="evidence at transcript level"/>
<keyword evidence="1" id="KW-0677">Repeat</keyword>
<keyword evidence="7" id="KW-1185">Reference proteome</keyword>
<reference evidence="4" key="4">
    <citation type="journal article" date="2001" name="Nature">
        <title>Functional annotation of a full-length mouse cDNA collection.</title>
        <authorList>
            <consortium name="The RIKEN Genome Exploration Research Group Phase II Team and the FANTOM Consortium"/>
        </authorList>
    </citation>
    <scope>NUCLEOTIDE SEQUENCE</scope>
    <source>
        <strain evidence="4">C57BL/6J</strain>
        <tissue evidence="4">Visual cortex</tissue>
    </source>
</reference>
<dbReference type="GeneID" id="268816"/>
<sequence length="424" mass="47826">MQLALEHMTKSTELNDIYQDAASNVLLAVCRHSWPAVAKHLETELLTGVFPHRSLLYVMGVLISQEELLKEEDRASWKDLLSQAFLFTYYGLILQAEENSTTVRTHLTTLLETSHQWAKQREGIALTVGLVAVNHLDDAWAILEQFGRSTPFKRSLQNFSLKVCSWLTLQPRGGSAGSSHLASGRTEVHASDSPWLHGQNTEDLRWKWASSTILLSYGQMAAWAKNHILPWVDNILSRMIFYFHFSSWDETLKQSFLTAITMLVGAISRNEGAHSYEFSQTSELLECLMTLMEKEPQDTLVTSIRQQAIHIVSSLCALRPPMDVNRKPRLLSTCFRSIFTLPQLDDLEKQACLLTEPPNINIQVRPALKPGRLWQDIRLSPLCVAEWRANAGHSAGRVEALGSCLKALGLHLPPWDTVHDHFGP</sequence>